<evidence type="ECO:0000256" key="7">
    <source>
        <dbReference type="RuleBase" id="RU003800"/>
    </source>
</evidence>
<organism evidence="12 13">
    <name type="scientific">Simonsiella muelleri ATCC 29453</name>
    <dbReference type="NCBI Taxonomy" id="641147"/>
    <lineage>
        <taxon>Bacteria</taxon>
        <taxon>Pseudomonadati</taxon>
        <taxon>Pseudomonadota</taxon>
        <taxon>Betaproteobacteria</taxon>
        <taxon>Neisseriales</taxon>
        <taxon>Neisseriaceae</taxon>
        <taxon>Simonsiella</taxon>
    </lineage>
</organism>
<dbReference type="eggNOG" id="COG0855">
    <property type="taxonomic scope" value="Bacteria"/>
</dbReference>
<feature type="binding site" evidence="6">
    <location>
        <position position="45"/>
    </location>
    <ligand>
        <name>ATP</name>
        <dbReference type="ChEBI" id="CHEBI:30616"/>
    </ligand>
</feature>
<dbReference type="GO" id="GO:0009358">
    <property type="term" value="C:polyphosphate kinase complex"/>
    <property type="evidence" value="ECO:0007669"/>
    <property type="project" value="InterPro"/>
</dbReference>
<evidence type="ECO:0000256" key="1">
    <source>
        <dbReference type="ARBA" id="ARBA00022553"/>
    </source>
</evidence>
<feature type="domain" description="Polyphosphate kinase N-terminal" evidence="9">
    <location>
        <begin position="8"/>
        <end position="112"/>
    </location>
</feature>
<evidence type="ECO:0000313" key="12">
    <source>
        <dbReference type="EMBL" id="EFG31165.1"/>
    </source>
</evidence>
<dbReference type="InterPro" id="IPR003414">
    <property type="entry name" value="PP_kinase"/>
</dbReference>
<evidence type="ECO:0000256" key="2">
    <source>
        <dbReference type="ARBA" id="ARBA00022679"/>
    </source>
</evidence>
<dbReference type="SUPFAM" id="SSF140356">
    <property type="entry name" value="PPK N-terminal domain-like"/>
    <property type="match status" value="1"/>
</dbReference>
<dbReference type="CDD" id="cd09168">
    <property type="entry name" value="PLDc_PaPPK1_C2_like"/>
    <property type="match status" value="1"/>
</dbReference>
<dbReference type="Gene3D" id="3.30.870.10">
    <property type="entry name" value="Endonuclease Chain A"/>
    <property type="match status" value="2"/>
</dbReference>
<proteinExistence type="inferred from homology"/>
<feature type="binding site" evidence="6">
    <location>
        <position position="378"/>
    </location>
    <ligand>
        <name>Mg(2+)</name>
        <dbReference type="ChEBI" id="CHEBI:18420"/>
    </ligand>
</feature>
<feature type="domain" description="Polyphosphate kinase C-terminal" evidence="10">
    <location>
        <begin position="506"/>
        <end position="674"/>
    </location>
</feature>
<dbReference type="PIRSF" id="PIRSF015589">
    <property type="entry name" value="PP_kinase"/>
    <property type="match status" value="1"/>
</dbReference>
<feature type="binding site" evidence="6">
    <location>
        <position position="471"/>
    </location>
    <ligand>
        <name>ATP</name>
        <dbReference type="ChEBI" id="CHEBI:30616"/>
    </ligand>
</feature>
<dbReference type="Gene3D" id="3.30.1840.10">
    <property type="entry name" value="Polyphosphate kinase middle domain"/>
    <property type="match status" value="1"/>
</dbReference>
<dbReference type="SUPFAM" id="SSF56024">
    <property type="entry name" value="Phospholipase D/nuclease"/>
    <property type="match status" value="2"/>
</dbReference>
<comment type="cofactor">
    <cofactor evidence="6">
        <name>Mg(2+)</name>
        <dbReference type="ChEBI" id="CHEBI:18420"/>
    </cofactor>
</comment>
<evidence type="ECO:0000256" key="3">
    <source>
        <dbReference type="ARBA" id="ARBA00022741"/>
    </source>
</evidence>
<comment type="PTM">
    <text evidence="6 7">An intermediate of this reaction is the autophosphorylated ppk in which a phosphate is covalently linked to a histidine residue through a N-P bond.</text>
</comment>
<evidence type="ECO:0000313" key="13">
    <source>
        <dbReference type="Proteomes" id="UP000017813"/>
    </source>
</evidence>
<keyword evidence="1 6" id="KW-0597">Phosphoprotein</keyword>
<reference evidence="12 13" key="1">
    <citation type="submission" date="2010-03" db="EMBL/GenBank/DDBJ databases">
        <authorList>
            <consortium name="The Broad Institute Genome Sequencing Platform"/>
            <person name="Ward D."/>
            <person name="Earl A."/>
            <person name="Feldgarden M."/>
            <person name="Gevers D."/>
            <person name="Young S."/>
            <person name="Zeng Q."/>
            <person name="Koehrsen M."/>
            <person name="Alvarado L."/>
            <person name="Berlin A.M."/>
            <person name="Borenstein D."/>
            <person name="Chapman S.B."/>
            <person name="Chen Z."/>
            <person name="Engels R."/>
            <person name="Freedman E."/>
            <person name="Gellesch M."/>
            <person name="Goldberg J."/>
            <person name="Griggs A."/>
            <person name="Gujja S."/>
            <person name="Heilman E.R."/>
            <person name="Heiman D.I."/>
            <person name="Hepburn T.A."/>
            <person name="Howarth C."/>
            <person name="Jen D."/>
            <person name="Larson L."/>
            <person name="Mehta T."/>
            <person name="Park D."/>
            <person name="Pearson M."/>
            <person name="Richards J."/>
            <person name="Roberts A."/>
            <person name="Saif S."/>
            <person name="Shea T.D."/>
            <person name="Shenoy N."/>
            <person name="Sisk P."/>
            <person name="Stolte C."/>
            <person name="Sykes S.N."/>
            <person name="Walk T."/>
            <person name="White J."/>
            <person name="Yandava C."/>
            <person name="Izard J."/>
            <person name="Baranova O.V."/>
            <person name="Blanton J.M."/>
            <person name="Tanner A.C."/>
            <person name="Dewhirst F."/>
            <person name="Haas B."/>
            <person name="Nusbaum C."/>
            <person name="Birren B."/>
        </authorList>
    </citation>
    <scope>NUCLEOTIDE SEQUENCE [LARGE SCALE GENOMIC DNA]</scope>
    <source>
        <strain evidence="12 13">ATCC 29453</strain>
    </source>
</reference>
<comment type="function">
    <text evidence="6 7">Catalyzes the reversible transfer of the terminal phosphate of ATP to form a long-chain polyphosphate (polyP).</text>
</comment>
<dbReference type="InterPro" id="IPR025198">
    <property type="entry name" value="PPK_N_dom"/>
</dbReference>
<dbReference type="GO" id="GO:0005524">
    <property type="term" value="F:ATP binding"/>
    <property type="evidence" value="ECO:0007669"/>
    <property type="project" value="UniProtKB-KW"/>
</dbReference>
<dbReference type="SUPFAM" id="SSF143724">
    <property type="entry name" value="PHP14-like"/>
    <property type="match status" value="1"/>
</dbReference>
<dbReference type="Pfam" id="PF13090">
    <property type="entry name" value="PP_kinase_C"/>
    <property type="match status" value="1"/>
</dbReference>
<keyword evidence="4 6" id="KW-0418">Kinase</keyword>
<evidence type="ECO:0000256" key="4">
    <source>
        <dbReference type="ARBA" id="ARBA00022777"/>
    </source>
</evidence>
<dbReference type="NCBIfam" id="NF003918">
    <property type="entry name" value="PRK05443.1-2"/>
    <property type="match status" value="1"/>
</dbReference>
<keyword evidence="6" id="KW-0460">Magnesium</keyword>
<dbReference type="RefSeq" id="WP_002641975.1">
    <property type="nucleotide sequence ID" value="NZ_CP019448.1"/>
</dbReference>
<dbReference type="Pfam" id="PF02503">
    <property type="entry name" value="PP_kinase"/>
    <property type="match status" value="1"/>
</dbReference>
<evidence type="ECO:0000256" key="5">
    <source>
        <dbReference type="ARBA" id="ARBA00022840"/>
    </source>
</evidence>
<dbReference type="AlphaFoldDB" id="V9HCU1"/>
<evidence type="ECO:0000259" key="11">
    <source>
        <dbReference type="Pfam" id="PF17941"/>
    </source>
</evidence>
<feature type="domain" description="Polyphosphate kinase middle" evidence="8">
    <location>
        <begin position="121"/>
        <end position="306"/>
    </location>
</feature>
<keyword evidence="13" id="KW-1185">Reference proteome</keyword>
<dbReference type="PANTHER" id="PTHR30218:SF0">
    <property type="entry name" value="POLYPHOSPHATE KINASE"/>
    <property type="match status" value="1"/>
</dbReference>
<dbReference type="PANTHER" id="PTHR30218">
    <property type="entry name" value="POLYPHOSPHATE KINASE"/>
    <property type="match status" value="1"/>
</dbReference>
<comment type="catalytic activity">
    <reaction evidence="6 7">
        <text>[phosphate](n) + ATP = [phosphate](n+1) + ADP</text>
        <dbReference type="Rhea" id="RHEA:19573"/>
        <dbReference type="Rhea" id="RHEA-COMP:9859"/>
        <dbReference type="Rhea" id="RHEA-COMP:14280"/>
        <dbReference type="ChEBI" id="CHEBI:16838"/>
        <dbReference type="ChEBI" id="CHEBI:30616"/>
        <dbReference type="ChEBI" id="CHEBI:456216"/>
        <dbReference type="EC" id="2.7.4.1"/>
    </reaction>
</comment>
<name>V9HCU1_9NEIS</name>
<dbReference type="GO" id="GO:0006799">
    <property type="term" value="P:polyphosphate biosynthetic process"/>
    <property type="evidence" value="ECO:0007669"/>
    <property type="project" value="UniProtKB-UniRule"/>
</dbReference>
<dbReference type="HAMAP" id="MF_00347">
    <property type="entry name" value="Polyphosphate_kinase"/>
    <property type="match status" value="1"/>
</dbReference>
<keyword evidence="6" id="KW-0479">Metal-binding</keyword>
<dbReference type="EC" id="2.7.4.1" evidence="6 7"/>
<keyword evidence="3 6" id="KW-0547">Nucleotide-binding</keyword>
<evidence type="ECO:0000259" key="8">
    <source>
        <dbReference type="Pfam" id="PF02503"/>
    </source>
</evidence>
<dbReference type="GO" id="GO:0008976">
    <property type="term" value="F:polyphosphate kinase activity"/>
    <property type="evidence" value="ECO:0007669"/>
    <property type="project" value="UniProtKB-UniRule"/>
</dbReference>
<feature type="active site" description="Phosphohistidine intermediate" evidence="6">
    <location>
        <position position="438"/>
    </location>
</feature>
<comment type="caution">
    <text evidence="12">The sequence shown here is derived from an EMBL/GenBank/DDBJ whole genome shotgun (WGS) entry which is preliminary data.</text>
</comment>
<reference evidence="12 13" key="2">
    <citation type="submission" date="2011-10" db="EMBL/GenBank/DDBJ databases">
        <title>The Genome Sequence of Simonsiella muelleri ATCC 29453.</title>
        <authorList>
            <consortium name="The Broad Institute Genome Sequencing Platform"/>
            <consortium name="The Broad Institute Genome Sequencing Center for Infectious Disease"/>
            <person name="Earl A."/>
            <person name="Ward D."/>
            <person name="Feldgarden M."/>
            <person name="Gevers D."/>
            <person name="Izard J."/>
            <person name="Baranova O.V."/>
            <person name="Blanton J.M."/>
            <person name="Tanner A.C."/>
            <person name="Dewhirst F."/>
            <person name="Young S.K."/>
            <person name="Zeng Q."/>
            <person name="Gargeya S."/>
            <person name="Fitzgerald M."/>
            <person name="Haas B."/>
            <person name="Abouelleil A."/>
            <person name="Alvarado L."/>
            <person name="Arachchi H.M."/>
            <person name="Berlin A."/>
            <person name="Brown A."/>
            <person name="Chapman S.B."/>
            <person name="Chen Z."/>
            <person name="Dunbar C."/>
            <person name="Freedman E."/>
            <person name="Gearin G."/>
            <person name="Goldberg J."/>
            <person name="Griggs A."/>
            <person name="Gujja S."/>
            <person name="Heiman D."/>
            <person name="Howarth C."/>
            <person name="Larson L."/>
            <person name="Lui A."/>
            <person name="MacDonald P.J.P."/>
            <person name="Montmayeur A."/>
            <person name="Murphy C."/>
            <person name="Neiman D."/>
            <person name="Pearson M."/>
            <person name="Priest M."/>
            <person name="Roberts A."/>
            <person name="Saif S."/>
            <person name="Shea T."/>
            <person name="Shenoy N."/>
            <person name="Sisk P."/>
            <person name="Stolte C."/>
            <person name="Sykes S."/>
            <person name="Wortman J."/>
            <person name="Nusbaum C."/>
            <person name="Birren B."/>
        </authorList>
    </citation>
    <scope>NUCLEOTIDE SEQUENCE [LARGE SCALE GENOMIC DNA]</scope>
    <source>
        <strain evidence="12 13">ATCC 29453</strain>
    </source>
</reference>
<feature type="domain" description="Polyphosphate kinase C-terminal" evidence="11">
    <location>
        <begin position="335"/>
        <end position="497"/>
    </location>
</feature>
<dbReference type="InterPro" id="IPR036830">
    <property type="entry name" value="PP_kinase_middle_dom_sf"/>
</dbReference>
<dbReference type="NCBIfam" id="NF003917">
    <property type="entry name" value="PRK05443.1-1"/>
    <property type="match status" value="1"/>
</dbReference>
<dbReference type="Proteomes" id="UP000017813">
    <property type="component" value="Unassembled WGS sequence"/>
</dbReference>
<dbReference type="InterPro" id="IPR036832">
    <property type="entry name" value="PPK_N_dom_sf"/>
</dbReference>
<dbReference type="NCBIfam" id="NF003921">
    <property type="entry name" value="PRK05443.2-2"/>
    <property type="match status" value="1"/>
</dbReference>
<dbReference type="HOGENOM" id="CLU_009678_5_0_4"/>
<accession>V9HCU1</accession>
<keyword evidence="5 6" id="KW-0067">ATP-binding</keyword>
<dbReference type="Gene3D" id="1.20.58.310">
    <property type="entry name" value="Polyphosphate kinase N-terminal domain"/>
    <property type="match status" value="1"/>
</dbReference>
<dbReference type="InterPro" id="IPR025200">
    <property type="entry name" value="PPK_C_dom2"/>
</dbReference>
<dbReference type="STRING" id="641147.HMPREF9021_00997"/>
<dbReference type="InterPro" id="IPR024953">
    <property type="entry name" value="PP_kinase_middle"/>
</dbReference>
<dbReference type="Pfam" id="PF17941">
    <property type="entry name" value="PP_kinase_C_1"/>
    <property type="match status" value="1"/>
</dbReference>
<feature type="binding site" evidence="6">
    <location>
        <position position="595"/>
    </location>
    <ligand>
        <name>ATP</name>
        <dbReference type="ChEBI" id="CHEBI:30616"/>
    </ligand>
</feature>
<protein>
    <recommendedName>
        <fullName evidence="6 7">Polyphosphate kinase</fullName>
        <ecNumber evidence="6 7">2.7.4.1</ecNumber>
    </recommendedName>
    <alternativeName>
        <fullName evidence="6">ATP-polyphosphate phosphotransferase</fullName>
    </alternativeName>
    <alternativeName>
        <fullName evidence="6">Polyphosphoric acid kinase</fullName>
    </alternativeName>
</protein>
<dbReference type="Pfam" id="PF13089">
    <property type="entry name" value="PP_kinase_N"/>
    <property type="match status" value="1"/>
</dbReference>
<keyword evidence="2 6" id="KW-0808">Transferase</keyword>
<gene>
    <name evidence="6" type="primary">ppk</name>
    <name evidence="12" type="ORF">HMPREF9021_00997</name>
</gene>
<dbReference type="KEGG" id="smur:BWP33_05525"/>
<evidence type="ECO:0000256" key="6">
    <source>
        <dbReference type="HAMAP-Rule" id="MF_00347"/>
    </source>
</evidence>
<feature type="binding site" evidence="6">
    <location>
        <position position="567"/>
    </location>
    <ligand>
        <name>ATP</name>
        <dbReference type="ChEBI" id="CHEBI:30616"/>
    </ligand>
</feature>
<dbReference type="EMBL" id="ADCY02000032">
    <property type="protein sequence ID" value="EFG31165.1"/>
    <property type="molecule type" value="Genomic_DNA"/>
</dbReference>
<feature type="binding site" evidence="6">
    <location>
        <position position="408"/>
    </location>
    <ligand>
        <name>Mg(2+)</name>
        <dbReference type="ChEBI" id="CHEBI:18420"/>
    </ligand>
</feature>
<sequence>MPTSSQIFCRESSLLAFNRRVLAQAEDVNVPLLERLRFVCIVSSNLDEFFEVRMAYLKREGRNNPSTVFDSGRTPAETITQVAAEARDLIQQQYEILNQKVLPELADTGIHFYRRHNWTPQQHEWIENYFNRELLPLLTPIGLDASHPFPRLLNKSLNFVVELDGKDAFGRESSMAIVQAPRILPRVVKLPEELCGGADGFVFLSSILHEYVYKLFRGMKVKSCHQFRLTRDSDLTVEDDEFNNLTNLRTVIQSELHDRDFGVAVRLEVADNCPNEITQFLLARFDLTENELYRVNGPVNLVRLMAVPDMVERPELKFPSVKQNYPTEFRKVDSLLNVIRQKDVLLHHPYQSFEPVVRFIQEAAHDPDVVAIKMTIYRTGTHSELAQALLIAAQAGKLVTVVVELMARFDEANNVKWARRLEEAGAHVVYGVFGYKVHAKMALVIRREEGSLKMYAHLGTGNYHQGTSRIYTDFGLLTAQRDITRDVNNLFMEITGLGQANKLKKLHQSPFTLHKMLLNKIDREIAHAQAGKPAKIIAKMNSLVEPSLIDALYRASAAGVQIDLIVRGMCALRPQVAGLSENIRVRSIIGRLLEHSRVYYFYHDGAEEVYISSADWMGRNCFRRIEVATPIEDMALKKRVIEESLQLALADNVKAWEMHGDGSYTRIHAADGETVVSLQDSLLQKYDC</sequence>
<dbReference type="GO" id="GO:0046872">
    <property type="term" value="F:metal ion binding"/>
    <property type="evidence" value="ECO:0007669"/>
    <property type="project" value="UniProtKB-KW"/>
</dbReference>
<evidence type="ECO:0000259" key="9">
    <source>
        <dbReference type="Pfam" id="PF13089"/>
    </source>
</evidence>
<dbReference type="InterPro" id="IPR041108">
    <property type="entry name" value="PP_kinase_C_1"/>
</dbReference>
<dbReference type="NCBIfam" id="TIGR03705">
    <property type="entry name" value="poly_P_kin"/>
    <property type="match status" value="1"/>
</dbReference>
<comment type="similarity">
    <text evidence="6 7">Belongs to the polyphosphate kinase 1 (PPK1) family.</text>
</comment>
<dbReference type="OrthoDB" id="9761456at2"/>
<evidence type="ECO:0000259" key="10">
    <source>
        <dbReference type="Pfam" id="PF13090"/>
    </source>
</evidence>